<proteinExistence type="predicted"/>
<dbReference type="SUPFAM" id="SSF89796">
    <property type="entry name" value="CoA-transferase family III (CaiB/BaiF)"/>
    <property type="match status" value="1"/>
</dbReference>
<protein>
    <submittedName>
        <fullName evidence="2">Formyl-CoA transferase</fullName>
    </submittedName>
</protein>
<dbReference type="Gene3D" id="3.30.1540.10">
    <property type="entry name" value="formyl-coa transferase, domain 3"/>
    <property type="match status" value="1"/>
</dbReference>
<dbReference type="AlphaFoldDB" id="H5SN40"/>
<keyword evidence="1 2" id="KW-0808">Transferase</keyword>
<dbReference type="Pfam" id="PF02515">
    <property type="entry name" value="CoA_transf_3"/>
    <property type="match status" value="1"/>
</dbReference>
<evidence type="ECO:0000256" key="1">
    <source>
        <dbReference type="ARBA" id="ARBA00022679"/>
    </source>
</evidence>
<organism evidence="2">
    <name type="scientific">uncultured Chloroflexota bacterium</name>
    <dbReference type="NCBI Taxonomy" id="166587"/>
    <lineage>
        <taxon>Bacteria</taxon>
        <taxon>Bacillati</taxon>
        <taxon>Chloroflexota</taxon>
        <taxon>environmental samples</taxon>
    </lineage>
</organism>
<dbReference type="InterPro" id="IPR050483">
    <property type="entry name" value="CoA-transferase_III_domain"/>
</dbReference>
<name>H5SN40_9CHLR</name>
<dbReference type="InterPro" id="IPR044855">
    <property type="entry name" value="CoA-Trfase_III_dom3_sf"/>
</dbReference>
<evidence type="ECO:0000313" key="2">
    <source>
        <dbReference type="EMBL" id="BAL57576.1"/>
    </source>
</evidence>
<reference evidence="2" key="1">
    <citation type="journal article" date="2005" name="Environ. Microbiol.">
        <title>Genetic and functional properties of uncultivated thermophilic crenarchaeotes from a subsurface gold mine as revealed by analysis of genome fragments.</title>
        <authorList>
            <person name="Nunoura T."/>
            <person name="Hirayama H."/>
            <person name="Takami H."/>
            <person name="Oida H."/>
            <person name="Nishi S."/>
            <person name="Shimamura S."/>
            <person name="Suzuki Y."/>
            <person name="Inagaki F."/>
            <person name="Takai K."/>
            <person name="Nealson K.H."/>
            <person name="Horikoshi K."/>
        </authorList>
    </citation>
    <scope>NUCLEOTIDE SEQUENCE</scope>
</reference>
<dbReference type="InterPro" id="IPR023606">
    <property type="entry name" value="CoA-Trfase_III_dom_1_sf"/>
</dbReference>
<dbReference type="PANTHER" id="PTHR48207">
    <property type="entry name" value="SUCCINATE--HYDROXYMETHYLGLUTARATE COA-TRANSFERASE"/>
    <property type="match status" value="1"/>
</dbReference>
<dbReference type="EMBL" id="AP011779">
    <property type="protein sequence ID" value="BAL57576.1"/>
    <property type="molecule type" value="Genomic_DNA"/>
</dbReference>
<gene>
    <name evidence="2" type="ORF">HGMM_F51E07C21</name>
</gene>
<dbReference type="Gene3D" id="3.40.50.10540">
    <property type="entry name" value="Crotonobetainyl-coa:carnitine coa-transferase, domain 1"/>
    <property type="match status" value="1"/>
</dbReference>
<sequence length="412" mass="44946">MQALLSGIRVLDLTRMLAGPYGSQLLADLGAEVIKIEAPGGDPMRHMGPYFARGESAYFLSANRNKKSVVLDLKSDQGRQVFLDLVAVSDVVFENFRPGVMGRLRCDYDTLKTVNPRLIMCSISGYGQTGPRRNQPAFDLVLQALGGGMSVTGEPGQTPVRMGLPIADLAGGMFGALAVAAALHRRNQTGQGAHLDISLLDGQVSLLTYLAQYYLISGQVPQPMGTQHENVVPYNAFATADGYLAVAIFTEKFWAAFCRALEHEEWINDPRFATNEDRRQNRDILNELLAQTFRTRSTAWWMARLQEVGVPAAPVQRVDQVLNDPQVLARKMRITVEHPTIGQLELLGNPIKVDDTPGTFSPPPLLGQHTRQVLSELLGYSPEKIAGLEQTGAIQTAKLGGDESDRGHGNDG</sequence>
<reference evidence="2" key="2">
    <citation type="journal article" date="2012" name="PLoS ONE">
        <title>A Deeply Branching Thermophilic Bacterium with an Ancient Acetyl-CoA Pathway Dominates a Subsurface Ecosystem.</title>
        <authorList>
            <person name="Takami H."/>
            <person name="Noguchi H."/>
            <person name="Takaki Y."/>
            <person name="Uchiyama I."/>
            <person name="Toyoda A."/>
            <person name="Nishi S."/>
            <person name="Chee G.-J."/>
            <person name="Arai W."/>
            <person name="Nunoura T."/>
            <person name="Itoh T."/>
            <person name="Hattori M."/>
            <person name="Takai K."/>
        </authorList>
    </citation>
    <scope>NUCLEOTIDE SEQUENCE</scope>
</reference>
<accession>H5SN40</accession>
<dbReference type="InterPro" id="IPR003673">
    <property type="entry name" value="CoA-Trfase_fam_III"/>
</dbReference>
<dbReference type="PANTHER" id="PTHR48207:SF3">
    <property type="entry name" value="SUCCINATE--HYDROXYMETHYLGLUTARATE COA-TRANSFERASE"/>
    <property type="match status" value="1"/>
</dbReference>
<dbReference type="GO" id="GO:0008410">
    <property type="term" value="F:CoA-transferase activity"/>
    <property type="evidence" value="ECO:0007669"/>
    <property type="project" value="TreeGrafter"/>
</dbReference>